<organism evidence="1 2">
    <name type="scientific">Melastoma candidum</name>
    <dbReference type="NCBI Taxonomy" id="119954"/>
    <lineage>
        <taxon>Eukaryota</taxon>
        <taxon>Viridiplantae</taxon>
        <taxon>Streptophyta</taxon>
        <taxon>Embryophyta</taxon>
        <taxon>Tracheophyta</taxon>
        <taxon>Spermatophyta</taxon>
        <taxon>Magnoliopsida</taxon>
        <taxon>eudicotyledons</taxon>
        <taxon>Gunneridae</taxon>
        <taxon>Pentapetalae</taxon>
        <taxon>rosids</taxon>
        <taxon>malvids</taxon>
        <taxon>Myrtales</taxon>
        <taxon>Melastomataceae</taxon>
        <taxon>Melastomatoideae</taxon>
        <taxon>Melastomateae</taxon>
        <taxon>Melastoma</taxon>
    </lineage>
</organism>
<protein>
    <submittedName>
        <fullName evidence="1">Uncharacterized protein</fullName>
    </submittedName>
</protein>
<accession>A0ACB9RR08</accession>
<proteinExistence type="predicted"/>
<evidence type="ECO:0000313" key="2">
    <source>
        <dbReference type="Proteomes" id="UP001057402"/>
    </source>
</evidence>
<dbReference type="EMBL" id="CM042883">
    <property type="protein sequence ID" value="KAI4378382.1"/>
    <property type="molecule type" value="Genomic_DNA"/>
</dbReference>
<reference evidence="2" key="1">
    <citation type="journal article" date="2023" name="Front. Plant Sci.">
        <title>Chromosomal-level genome assembly of Melastoma candidum provides insights into trichome evolution.</title>
        <authorList>
            <person name="Zhong Y."/>
            <person name="Wu W."/>
            <person name="Sun C."/>
            <person name="Zou P."/>
            <person name="Liu Y."/>
            <person name="Dai S."/>
            <person name="Zhou R."/>
        </authorList>
    </citation>
    <scope>NUCLEOTIDE SEQUENCE [LARGE SCALE GENOMIC DNA]</scope>
</reference>
<keyword evidence="2" id="KW-1185">Reference proteome</keyword>
<comment type="caution">
    <text evidence="1">The sequence shown here is derived from an EMBL/GenBank/DDBJ whole genome shotgun (WGS) entry which is preliminary data.</text>
</comment>
<dbReference type="Proteomes" id="UP001057402">
    <property type="component" value="Chromosome 4"/>
</dbReference>
<gene>
    <name evidence="1" type="ORF">MLD38_015869</name>
</gene>
<evidence type="ECO:0000313" key="1">
    <source>
        <dbReference type="EMBL" id="KAI4378382.1"/>
    </source>
</evidence>
<sequence length="246" mass="28028">MAIARTGVFVDDFSEYASALPTDIQRILNTIQELDGRSRSMLGQTAQQTAYCLTEEGKEDNVEAMGKLRKDIESTQDSALSLCTEKVLLAKQAYDLVDRLVKRLDEDLTQFAEDLKQDGKLPPEEPVILPPLPLVPRPEKRRISYGPPQSGRRNWERDSYRDSDYIPPRGDFGKDLSVMMEVDQFTDPNEPTYCICNQVSYGDMIACDNEDCEGQWFHYSCVGLTTETGFHGQWYCPTCRMLPQFQ</sequence>
<name>A0ACB9RR08_9MYRT</name>